<comment type="caution">
    <text evidence="7">The sequence shown here is derived from an EMBL/GenBank/DDBJ whole genome shotgun (WGS) entry which is preliminary data.</text>
</comment>
<evidence type="ECO:0000313" key="8">
    <source>
        <dbReference type="Proteomes" id="UP000295500"/>
    </source>
</evidence>
<keyword evidence="2 5" id="KW-0812">Transmembrane</keyword>
<dbReference type="Gene3D" id="3.40.1710.10">
    <property type="entry name" value="abc type-2 transporter like domain"/>
    <property type="match status" value="1"/>
</dbReference>
<keyword evidence="3 5" id="KW-1133">Transmembrane helix</keyword>
<dbReference type="InterPro" id="IPR023908">
    <property type="entry name" value="xxxLxxG_rpt"/>
</dbReference>
<dbReference type="InterPro" id="IPR013525">
    <property type="entry name" value="ABC2_TM"/>
</dbReference>
<evidence type="ECO:0000313" key="7">
    <source>
        <dbReference type="EMBL" id="TDP51024.1"/>
    </source>
</evidence>
<evidence type="ECO:0000256" key="2">
    <source>
        <dbReference type="ARBA" id="ARBA00022692"/>
    </source>
</evidence>
<feature type="domain" description="ABC-2 type transporter transmembrane" evidence="6">
    <location>
        <begin position="287"/>
        <end position="628"/>
    </location>
</feature>
<evidence type="ECO:0000256" key="3">
    <source>
        <dbReference type="ARBA" id="ARBA00022989"/>
    </source>
</evidence>
<protein>
    <submittedName>
        <fullName evidence="7">YhgE/Pip-like protein/YhgE/Pip-like protein</fullName>
    </submittedName>
</protein>
<dbReference type="InterPro" id="IPR017500">
    <property type="entry name" value="Phage_infect_YhgE_N"/>
</dbReference>
<dbReference type="InterPro" id="IPR017501">
    <property type="entry name" value="Phage_infect_YhgE_C"/>
</dbReference>
<evidence type="ECO:0000256" key="4">
    <source>
        <dbReference type="ARBA" id="ARBA00023136"/>
    </source>
</evidence>
<feature type="transmembrane region" description="Helical" evidence="5">
    <location>
        <begin position="454"/>
        <end position="474"/>
    </location>
</feature>
<dbReference type="Pfam" id="PF12698">
    <property type="entry name" value="ABC2_membrane_3"/>
    <property type="match status" value="2"/>
</dbReference>
<keyword evidence="8" id="KW-1185">Reference proteome</keyword>
<gene>
    <name evidence="7" type="ORF">EV211_1357</name>
</gene>
<dbReference type="GO" id="GO:0140359">
    <property type="term" value="F:ABC-type transporter activity"/>
    <property type="evidence" value="ECO:0007669"/>
    <property type="project" value="InterPro"/>
</dbReference>
<dbReference type="InterPro" id="IPR051328">
    <property type="entry name" value="T7SS_ABC-Transporter"/>
</dbReference>
<feature type="transmembrane region" description="Helical" evidence="5">
    <location>
        <begin position="555"/>
        <end position="573"/>
    </location>
</feature>
<dbReference type="NCBIfam" id="TIGR03061">
    <property type="entry name" value="pip_yhgE_Nterm"/>
    <property type="match status" value="1"/>
</dbReference>
<reference evidence="7 8" key="1">
    <citation type="submission" date="2019-03" db="EMBL/GenBank/DDBJ databases">
        <title>Genomic Encyclopedia of Type Strains, Phase IV (KMG-IV): sequencing the most valuable type-strain genomes for metagenomic binning, comparative biology and taxonomic classification.</title>
        <authorList>
            <person name="Goeker M."/>
        </authorList>
    </citation>
    <scope>NUCLEOTIDE SEQUENCE [LARGE SCALE GENOMIC DNA]</scope>
    <source>
        <strain evidence="7 8">DSM 28287</strain>
    </source>
</reference>
<dbReference type="Proteomes" id="UP000295500">
    <property type="component" value="Unassembled WGS sequence"/>
</dbReference>
<dbReference type="NCBIfam" id="TIGR03057">
    <property type="entry name" value="xxxLxxG_by_4"/>
    <property type="match status" value="1"/>
</dbReference>
<sequence length="645" mass="67933">MGVIEVMKDVMGSVASNKKKRGMILGIMIITCFFGLLIVYAFWAPVDAMKDVPVVVVNLDKGGTTADGDSVNFGDKIAENVTDNDSVKWKIIKKNVFEDGIENTDYYFGFVIPENFTEEALSASQSTPTKARITFVKNARKNFAMNMLSANIKNGFVNSVSKAITKQYSKSTYDSMFNIKSGLSKAASGSASLVKGARNAQSGSAKLVSGADTLQSKVTLLSSGAGKLQSNVTRLSKGAAQIKTGSDNLSGGATNLTNGLKSMQSGTDARLAQYKGNVDKYVTAVTQLYNTLSKSPAWDSLSQAQKQQLAGLANNAAAMNTGYVKMKSSIDSGFATTITGAQKLVSGASQLSKGATSLSSGVARLSSGVDSLVSGTEKLASGTSNLVSGANSMSTGMSKLVSGSTKLESSLNTASGNINDRLINSSTDMADFISEPVSTSDDIYGDYDEYGKGLAPFFLSICLWIGMILIFLPIDYRPRGAVLYGRFSTVIGGYLAMAPFAVISALLTGTCALFIVGLSPVNTGMFLLWYCIAALTFLAVIHMLHIVFGPLASKLLAILLFFFQIAAGGGIMAKDLLPGWLCALNKWLPMTYSIDGLRESILSGSWSGLAPDLYAAVIFIGVSCLISLVCYRKAKSAPAEAAAAA</sequence>
<feature type="transmembrane region" description="Helical" evidence="5">
    <location>
        <begin position="494"/>
        <end position="515"/>
    </location>
</feature>
<dbReference type="GO" id="GO:0016020">
    <property type="term" value="C:membrane"/>
    <property type="evidence" value="ECO:0007669"/>
    <property type="project" value="UniProtKB-SubCell"/>
</dbReference>
<organism evidence="7 8">
    <name type="scientific">Aminicella lysinilytica</name>
    <dbReference type="NCBI Taxonomy" id="433323"/>
    <lineage>
        <taxon>Bacteria</taxon>
        <taxon>Bacillati</taxon>
        <taxon>Bacillota</taxon>
        <taxon>Clostridia</taxon>
        <taxon>Peptostreptococcales</taxon>
        <taxon>Anaerovoracaceae</taxon>
        <taxon>Aminicella</taxon>
    </lineage>
</organism>
<dbReference type="RefSeq" id="WP_133529038.1">
    <property type="nucleotide sequence ID" value="NZ_SNXO01000035.1"/>
</dbReference>
<evidence type="ECO:0000259" key="6">
    <source>
        <dbReference type="Pfam" id="PF12698"/>
    </source>
</evidence>
<dbReference type="AlphaFoldDB" id="A0A4R6Q131"/>
<feature type="transmembrane region" description="Helical" evidence="5">
    <location>
        <begin position="613"/>
        <end position="631"/>
    </location>
</feature>
<dbReference type="InterPro" id="IPR011049">
    <property type="entry name" value="Serralysin-like_metalloprot_C"/>
</dbReference>
<dbReference type="PANTHER" id="PTHR43077:SF5">
    <property type="entry name" value="PHAGE INFECTION PROTEIN"/>
    <property type="match status" value="1"/>
</dbReference>
<dbReference type="SUPFAM" id="SSF101967">
    <property type="entry name" value="Adhesin YadA, collagen-binding domain"/>
    <property type="match status" value="1"/>
</dbReference>
<accession>A0A4R6Q131</accession>
<dbReference type="EMBL" id="SNXO01000035">
    <property type="protein sequence ID" value="TDP51024.1"/>
    <property type="molecule type" value="Genomic_DNA"/>
</dbReference>
<keyword evidence="4 5" id="KW-0472">Membrane</keyword>
<dbReference type="NCBIfam" id="TIGR03062">
    <property type="entry name" value="pip_yhgE_Cterm"/>
    <property type="match status" value="1"/>
</dbReference>
<feature type="transmembrane region" description="Helical" evidence="5">
    <location>
        <begin position="21"/>
        <end position="43"/>
    </location>
</feature>
<dbReference type="OrthoDB" id="9811483at2"/>
<name>A0A4R6Q131_9FIRM</name>
<evidence type="ECO:0000256" key="5">
    <source>
        <dbReference type="SAM" id="Phobius"/>
    </source>
</evidence>
<dbReference type="PANTHER" id="PTHR43077">
    <property type="entry name" value="TRANSPORT PERMEASE YVFS-RELATED"/>
    <property type="match status" value="1"/>
</dbReference>
<feature type="transmembrane region" description="Helical" evidence="5">
    <location>
        <begin position="527"/>
        <end position="548"/>
    </location>
</feature>
<proteinExistence type="predicted"/>
<evidence type="ECO:0000256" key="1">
    <source>
        <dbReference type="ARBA" id="ARBA00004141"/>
    </source>
</evidence>
<comment type="subcellular location">
    <subcellularLocation>
        <location evidence="1">Membrane</location>
        <topology evidence="1">Multi-pass membrane protein</topology>
    </subcellularLocation>
</comment>
<feature type="domain" description="ABC-2 type transporter transmembrane" evidence="6">
    <location>
        <begin position="23"/>
        <end position="181"/>
    </location>
</feature>